<dbReference type="EMBL" id="JACHFY010000064">
    <property type="protein sequence ID" value="MBB5255286.1"/>
    <property type="molecule type" value="Genomic_DNA"/>
</dbReference>
<keyword evidence="1" id="KW-0812">Transmembrane</keyword>
<evidence type="ECO:0000313" key="3">
    <source>
        <dbReference type="Proteomes" id="UP000582213"/>
    </source>
</evidence>
<evidence type="ECO:0000313" key="2">
    <source>
        <dbReference type="EMBL" id="MBB5255286.1"/>
    </source>
</evidence>
<proteinExistence type="predicted"/>
<comment type="caution">
    <text evidence="2">The sequence shown here is derived from an EMBL/GenBank/DDBJ whole genome shotgun (WGS) entry which is preliminary data.</text>
</comment>
<organism evidence="2 3">
    <name type="scientific">Sulfurisphaera ohwakuensis</name>
    <dbReference type="NCBI Taxonomy" id="69656"/>
    <lineage>
        <taxon>Archaea</taxon>
        <taxon>Thermoproteota</taxon>
        <taxon>Thermoprotei</taxon>
        <taxon>Sulfolobales</taxon>
        <taxon>Sulfolobaceae</taxon>
        <taxon>Sulfurisphaera</taxon>
    </lineage>
</organism>
<gene>
    <name evidence="2" type="ORF">HNQ62_003061</name>
</gene>
<accession>A0A7J9RXT8</accession>
<name>A0A7J9RXT8_SULOH</name>
<protein>
    <submittedName>
        <fullName evidence="2">Uncharacterized protein</fullName>
    </submittedName>
</protein>
<dbReference type="Proteomes" id="UP000582213">
    <property type="component" value="Unassembled WGS sequence"/>
</dbReference>
<reference evidence="2 3" key="1">
    <citation type="submission" date="2020-08" db="EMBL/GenBank/DDBJ databases">
        <title>Genomic Encyclopedia of Type Strains, Phase IV (KMG-IV): sequencing the most valuable type-strain genomes for metagenomic binning, comparative biology and taxonomic classification.</title>
        <authorList>
            <person name="Goeker M."/>
        </authorList>
    </citation>
    <scope>NUCLEOTIDE SEQUENCE [LARGE SCALE GENOMIC DNA]</scope>
    <source>
        <strain evidence="2 3">DSM 12421</strain>
    </source>
</reference>
<dbReference type="AlphaFoldDB" id="A0A7J9RXT8"/>
<keyword evidence="1" id="KW-1133">Transmembrane helix</keyword>
<feature type="transmembrane region" description="Helical" evidence="1">
    <location>
        <begin position="43"/>
        <end position="63"/>
    </location>
</feature>
<keyword evidence="1" id="KW-0472">Membrane</keyword>
<sequence length="70" mass="7613">MAISTASSPSTPKRSKRVAGFSMLILSPLTTNSIISPSFIPSFSLISLGITIILSYQPLLYVFPWINIIL</sequence>
<evidence type="ECO:0000256" key="1">
    <source>
        <dbReference type="SAM" id="Phobius"/>
    </source>
</evidence>